<dbReference type="EMBL" id="DF977484">
    <property type="protein sequence ID" value="GAW26592.1"/>
    <property type="molecule type" value="Genomic_DNA"/>
</dbReference>
<evidence type="ECO:0000313" key="4">
    <source>
        <dbReference type="Proteomes" id="UP000054516"/>
    </source>
</evidence>
<dbReference type="InterPro" id="IPR053187">
    <property type="entry name" value="Notoamide_regulator"/>
</dbReference>
<dbReference type="AlphaFoldDB" id="A0A1S8A9H0"/>
<dbReference type="GO" id="GO:0006351">
    <property type="term" value="P:DNA-templated transcription"/>
    <property type="evidence" value="ECO:0007669"/>
    <property type="project" value="InterPro"/>
</dbReference>
<dbReference type="PANTHER" id="PTHR47256:SF3">
    <property type="entry name" value="ZN(II)2CYS6 TRANSCRIPTION FACTOR (EUROFUNG)"/>
    <property type="match status" value="1"/>
</dbReference>
<name>A0A1S8A9H0_ROSNE</name>
<dbReference type="STRING" id="77044.A0A1S8A9H0"/>
<feature type="domain" description="Xylanolytic transcriptional activator regulatory" evidence="2">
    <location>
        <begin position="57"/>
        <end position="249"/>
    </location>
</feature>
<sequence length="268" mass="30013">MVCPTYPVLRRCGTVVVVMPDPLEARLTNEKGFGPDADSYFSKTVDTWRRLTRHDLREQFLAEAKKAYDHEVPTIPTVQGLWIMFAVSSMKGEDKSGSLYRLAAYGMLKKSRLNQVFFSLNDTDRDEALKKRTISRIVWGFFCLESITASNYRKPDALQKPVVPCLFPEFDHENPANVDLFGETFTESSQQPPIVVGAVNTLCRVANLMKAALDIGKGSRDNGKTGVDDPADVQSRIAVLGELHSISDSLPPKLRHDVNFTPQTCFLR</sequence>
<dbReference type="OrthoDB" id="2943660at2759"/>
<evidence type="ECO:0000259" key="2">
    <source>
        <dbReference type="Pfam" id="PF04082"/>
    </source>
</evidence>
<keyword evidence="1" id="KW-0539">Nucleus</keyword>
<dbReference type="Proteomes" id="UP000054516">
    <property type="component" value="Unassembled WGS sequence"/>
</dbReference>
<accession>A0A1S8A9H0</accession>
<protein>
    <submittedName>
        <fullName evidence="3">Putative C6 transcription</fullName>
    </submittedName>
</protein>
<dbReference type="Pfam" id="PF04082">
    <property type="entry name" value="Fungal_trans"/>
    <property type="match status" value="1"/>
</dbReference>
<gene>
    <name evidence="3" type="ORF">SAMD00023353_3900240</name>
</gene>
<proteinExistence type="predicted"/>
<dbReference type="GO" id="GO:0003677">
    <property type="term" value="F:DNA binding"/>
    <property type="evidence" value="ECO:0007669"/>
    <property type="project" value="InterPro"/>
</dbReference>
<evidence type="ECO:0000256" key="1">
    <source>
        <dbReference type="ARBA" id="ARBA00023242"/>
    </source>
</evidence>
<organism evidence="3">
    <name type="scientific">Rosellinia necatrix</name>
    <name type="common">White root-rot fungus</name>
    <dbReference type="NCBI Taxonomy" id="77044"/>
    <lineage>
        <taxon>Eukaryota</taxon>
        <taxon>Fungi</taxon>
        <taxon>Dikarya</taxon>
        <taxon>Ascomycota</taxon>
        <taxon>Pezizomycotina</taxon>
        <taxon>Sordariomycetes</taxon>
        <taxon>Xylariomycetidae</taxon>
        <taxon>Xylariales</taxon>
        <taxon>Xylariaceae</taxon>
        <taxon>Rosellinia</taxon>
    </lineage>
</organism>
<dbReference type="GO" id="GO:0008270">
    <property type="term" value="F:zinc ion binding"/>
    <property type="evidence" value="ECO:0007669"/>
    <property type="project" value="InterPro"/>
</dbReference>
<reference evidence="3" key="1">
    <citation type="submission" date="2016-03" db="EMBL/GenBank/DDBJ databases">
        <title>Draft genome sequence of Rosellinia necatrix.</title>
        <authorList>
            <person name="Kanematsu S."/>
        </authorList>
    </citation>
    <scope>NUCLEOTIDE SEQUENCE [LARGE SCALE GENOMIC DNA]</scope>
    <source>
        <strain evidence="3">W97</strain>
    </source>
</reference>
<dbReference type="InterPro" id="IPR007219">
    <property type="entry name" value="XnlR_reg_dom"/>
</dbReference>
<keyword evidence="4" id="KW-1185">Reference proteome</keyword>
<evidence type="ECO:0000313" key="3">
    <source>
        <dbReference type="EMBL" id="GAW26592.1"/>
    </source>
</evidence>
<dbReference type="PANTHER" id="PTHR47256">
    <property type="entry name" value="ZN(II)2CYS6 TRANSCRIPTION FACTOR (EUROFUNG)-RELATED"/>
    <property type="match status" value="1"/>
</dbReference>
<dbReference type="CDD" id="cd12148">
    <property type="entry name" value="fungal_TF_MHR"/>
    <property type="match status" value="1"/>
</dbReference>